<feature type="transmembrane region" description="Helical" evidence="8">
    <location>
        <begin position="240"/>
        <end position="258"/>
    </location>
</feature>
<dbReference type="Pfam" id="PF06609">
    <property type="entry name" value="TRI12"/>
    <property type="match status" value="1"/>
</dbReference>
<comment type="similarity">
    <text evidence="2">Belongs to the major facilitator superfamily. TCR/Tet family.</text>
</comment>
<dbReference type="PANTHER" id="PTHR23501:SF102">
    <property type="entry name" value="DRUG TRANSPORTER, PUTATIVE (AFU_ORTHOLOGUE AFUA_3G08530)-RELATED"/>
    <property type="match status" value="1"/>
</dbReference>
<proteinExistence type="inferred from homology"/>
<comment type="subcellular location">
    <subcellularLocation>
        <location evidence="1">Membrane</location>
        <topology evidence="1">Multi-pass membrane protein</topology>
    </subcellularLocation>
</comment>
<dbReference type="InterPro" id="IPR010573">
    <property type="entry name" value="MFS_Str1/Tri12-like"/>
</dbReference>
<evidence type="ECO:0000256" key="1">
    <source>
        <dbReference type="ARBA" id="ARBA00004141"/>
    </source>
</evidence>
<gene>
    <name evidence="9" type="ORF">yc1106_00009</name>
</gene>
<feature type="region of interest" description="Disordered" evidence="7">
    <location>
        <begin position="27"/>
        <end position="47"/>
    </location>
</feature>
<dbReference type="VEuPathDB" id="FungiDB:yc1106_00009"/>
<dbReference type="GO" id="GO:0022857">
    <property type="term" value="F:transmembrane transporter activity"/>
    <property type="evidence" value="ECO:0007669"/>
    <property type="project" value="InterPro"/>
</dbReference>
<keyword evidence="5 8" id="KW-1133">Transmembrane helix</keyword>
<evidence type="ECO:0000313" key="9">
    <source>
        <dbReference type="EMBL" id="USP72735.1"/>
    </source>
</evidence>
<accession>A0A9Q8YZM9</accession>
<dbReference type="Proteomes" id="UP001056012">
    <property type="component" value="Chromosome 1"/>
</dbReference>
<dbReference type="GO" id="GO:0005886">
    <property type="term" value="C:plasma membrane"/>
    <property type="evidence" value="ECO:0007669"/>
    <property type="project" value="TreeGrafter"/>
</dbReference>
<dbReference type="AlphaFoldDB" id="A0A9Q8YZM9"/>
<reference evidence="9" key="1">
    <citation type="submission" date="2021-12" db="EMBL/GenBank/DDBJ databases">
        <title>Curvularia clavata genome.</title>
        <authorList>
            <person name="Cao Y."/>
        </authorList>
    </citation>
    <scope>NUCLEOTIDE SEQUENCE</scope>
    <source>
        <strain evidence="9">Yc1106</strain>
    </source>
</reference>
<dbReference type="EMBL" id="CP089274">
    <property type="protein sequence ID" value="USP72735.1"/>
    <property type="molecule type" value="Genomic_DNA"/>
</dbReference>
<protein>
    <recommendedName>
        <fullName evidence="11">Major facilitator superfamily (MFS) profile domain-containing protein</fullName>
    </recommendedName>
</protein>
<organism evidence="9 10">
    <name type="scientific">Curvularia clavata</name>
    <dbReference type="NCBI Taxonomy" id="95742"/>
    <lineage>
        <taxon>Eukaryota</taxon>
        <taxon>Fungi</taxon>
        <taxon>Dikarya</taxon>
        <taxon>Ascomycota</taxon>
        <taxon>Pezizomycotina</taxon>
        <taxon>Dothideomycetes</taxon>
        <taxon>Pleosporomycetidae</taxon>
        <taxon>Pleosporales</taxon>
        <taxon>Pleosporineae</taxon>
        <taxon>Pleosporaceae</taxon>
        <taxon>Curvularia</taxon>
    </lineage>
</organism>
<evidence type="ECO:0008006" key="11">
    <source>
        <dbReference type="Google" id="ProtNLM"/>
    </source>
</evidence>
<feature type="transmembrane region" description="Helical" evidence="8">
    <location>
        <begin position="347"/>
        <end position="367"/>
    </location>
</feature>
<name>A0A9Q8YZM9_CURCL</name>
<sequence>MASIATAEEKHLEPLWATSVERTERIDGRPSDFLDPHRAALEENPDRAERPSARTILAVMIVAATASSVTNVIAGSTFLGFGGGMIFVAAAGVSEILPNKWRPFGIPSVLIATSVNAHTALGWRWCYYWGLISCVVSSVGILIFYFPPPRPQYDIEKTRWQEFKDIDFVGVSLYSSGLTTFLIGLTWAGGAGHPWRSASVIIPVVLGFTVLLSAFVYDFVWAKQPLFPLKIFKKFREYTVLLGITFVAGLALGLIGTFRSMGGSVGNAIFNTILNNIVNDNLGSAIAKAAHSTGQYDPANISHLIGATIKNAAGVPGAFATVPGITPAVEAASIQALRDVYAKGFRMISYCTIPFNVIAIILALTMFDPSEYLTNHTAVRLETEHKNRKDVSKSNS</sequence>
<evidence type="ECO:0000256" key="7">
    <source>
        <dbReference type="SAM" id="MobiDB-lite"/>
    </source>
</evidence>
<dbReference type="InterPro" id="IPR036259">
    <property type="entry name" value="MFS_trans_sf"/>
</dbReference>
<feature type="transmembrane region" description="Helical" evidence="8">
    <location>
        <begin position="127"/>
        <end position="147"/>
    </location>
</feature>
<feature type="transmembrane region" description="Helical" evidence="8">
    <location>
        <begin position="79"/>
        <end position="97"/>
    </location>
</feature>
<keyword evidence="10" id="KW-1185">Reference proteome</keyword>
<feature type="transmembrane region" description="Helical" evidence="8">
    <location>
        <begin position="168"/>
        <end position="188"/>
    </location>
</feature>
<keyword evidence="4 8" id="KW-0812">Transmembrane</keyword>
<dbReference type="PANTHER" id="PTHR23501">
    <property type="entry name" value="MAJOR FACILITATOR SUPERFAMILY"/>
    <property type="match status" value="1"/>
</dbReference>
<evidence type="ECO:0000313" key="10">
    <source>
        <dbReference type="Proteomes" id="UP001056012"/>
    </source>
</evidence>
<keyword evidence="6 8" id="KW-0472">Membrane</keyword>
<evidence type="ECO:0000256" key="6">
    <source>
        <dbReference type="ARBA" id="ARBA00023136"/>
    </source>
</evidence>
<dbReference type="Gene3D" id="1.20.1250.20">
    <property type="entry name" value="MFS general substrate transporter like domains"/>
    <property type="match status" value="1"/>
</dbReference>
<evidence type="ECO:0000256" key="8">
    <source>
        <dbReference type="SAM" id="Phobius"/>
    </source>
</evidence>
<evidence type="ECO:0000256" key="3">
    <source>
        <dbReference type="ARBA" id="ARBA00022448"/>
    </source>
</evidence>
<dbReference type="SUPFAM" id="SSF103473">
    <property type="entry name" value="MFS general substrate transporter"/>
    <property type="match status" value="1"/>
</dbReference>
<dbReference type="OrthoDB" id="4139357at2759"/>
<feature type="transmembrane region" description="Helical" evidence="8">
    <location>
        <begin position="200"/>
        <end position="220"/>
    </location>
</feature>
<evidence type="ECO:0000256" key="2">
    <source>
        <dbReference type="ARBA" id="ARBA00007520"/>
    </source>
</evidence>
<keyword evidence="3" id="KW-0813">Transport</keyword>
<evidence type="ECO:0000256" key="4">
    <source>
        <dbReference type="ARBA" id="ARBA00022692"/>
    </source>
</evidence>
<evidence type="ECO:0000256" key="5">
    <source>
        <dbReference type="ARBA" id="ARBA00022989"/>
    </source>
</evidence>